<dbReference type="InterPro" id="IPR027417">
    <property type="entry name" value="P-loop_NTPase"/>
</dbReference>
<dbReference type="GO" id="GO:0007165">
    <property type="term" value="P:signal transduction"/>
    <property type="evidence" value="ECO:0007669"/>
    <property type="project" value="InterPro"/>
</dbReference>
<evidence type="ECO:0000256" key="1">
    <source>
        <dbReference type="ARBA" id="ARBA00022741"/>
    </source>
</evidence>
<evidence type="ECO:0000313" key="5">
    <source>
        <dbReference type="Proteomes" id="UP000694845"/>
    </source>
</evidence>
<proteinExistence type="predicted"/>
<dbReference type="PROSITE" id="PS50837">
    <property type="entry name" value="NACHT"/>
    <property type="match status" value="1"/>
</dbReference>
<dbReference type="GeneID" id="110976531"/>
<evidence type="ECO:0000313" key="6">
    <source>
        <dbReference type="RefSeq" id="XP_022085565.1"/>
    </source>
</evidence>
<dbReference type="InterPro" id="IPR000488">
    <property type="entry name" value="Death_dom"/>
</dbReference>
<dbReference type="PROSITE" id="PS50017">
    <property type="entry name" value="DEATH_DOMAIN"/>
    <property type="match status" value="1"/>
</dbReference>
<dbReference type="InterPro" id="IPR007111">
    <property type="entry name" value="NACHT_NTPase"/>
</dbReference>
<dbReference type="InterPro" id="IPR011029">
    <property type="entry name" value="DEATH-like_dom_sf"/>
</dbReference>
<name>A0A8B7XZV5_ACAPL</name>
<dbReference type="CDD" id="cd01670">
    <property type="entry name" value="Death"/>
    <property type="match status" value="1"/>
</dbReference>
<dbReference type="OrthoDB" id="120976at2759"/>
<keyword evidence="5" id="KW-1185">Reference proteome</keyword>
<dbReference type="SUPFAM" id="SSF52047">
    <property type="entry name" value="RNI-like"/>
    <property type="match status" value="1"/>
</dbReference>
<protein>
    <submittedName>
        <fullName evidence="6">NACHT, LRR and PYD domains-containing protein 3-like isoform X3</fullName>
    </submittedName>
</protein>
<organism evidence="5 6">
    <name type="scientific">Acanthaster planci</name>
    <name type="common">Crown-of-thorns starfish</name>
    <dbReference type="NCBI Taxonomy" id="133434"/>
    <lineage>
        <taxon>Eukaryota</taxon>
        <taxon>Metazoa</taxon>
        <taxon>Echinodermata</taxon>
        <taxon>Eleutherozoa</taxon>
        <taxon>Asterozoa</taxon>
        <taxon>Asteroidea</taxon>
        <taxon>Valvatacea</taxon>
        <taxon>Valvatida</taxon>
        <taxon>Acanthasteridae</taxon>
        <taxon>Acanthaster</taxon>
    </lineage>
</organism>
<dbReference type="PANTHER" id="PTHR46312">
    <property type="entry name" value="NACHT DOMAIN-CONTAINING PROTEIN"/>
    <property type="match status" value="1"/>
</dbReference>
<evidence type="ECO:0000259" key="3">
    <source>
        <dbReference type="PROSITE" id="PS50017"/>
    </source>
</evidence>
<dbReference type="AlphaFoldDB" id="A0A8B7XZV5"/>
<dbReference type="Gene3D" id="3.40.50.300">
    <property type="entry name" value="P-loop containing nucleotide triphosphate hydrolases"/>
    <property type="match status" value="1"/>
</dbReference>
<dbReference type="PRINTS" id="PR00364">
    <property type="entry name" value="DISEASERSIST"/>
</dbReference>
<reference evidence="6" key="1">
    <citation type="submission" date="2025-08" db="UniProtKB">
        <authorList>
            <consortium name="RefSeq"/>
        </authorList>
    </citation>
    <scope>IDENTIFICATION</scope>
</reference>
<sequence>MDKGKKTGKYLFNLTKPTHALGCRKDLITFSTPDAMADSDDWESRIRKRRRSSSSKVGAGVELDDCSLYRISEQIRGSEWKELAIRLGFSFAEITHIQADYHHHTVRCIFCLLVTWRNKQSDDINQAEALCKALKEIGSVQVADKLIEYTAPEVQVQAAANKVKEKLATHYKTIGSYLQLSPWVDDDRKHILDIYSKSQLNLGGRTGCRTILVHYEDIFLLKTEEDEQISIGVLTGLAGSGKTTLFNKIAFDWAVGSKQVLLKYELVFLLKMCYLTQSSDLTDAVFDQLLAANTDAEKTVLWQYIERNSCKVLILLDGFDEMNTTPLSKSSFGSILKILGRKLCRGCTVLVSTRPSHFHRLVAKELVQEPFTHVRVRGFDEDSIEEYVEKFYSDQPLKAKGLLERIQSSKLLSALAEGPMLLLLMCLLWREGLALPETISRLYHRAVEYIGWRKEVSKEEMSRVVITLGKVALHGLLSPHQVLSFEKNDFEPCALDVSLKIGIVTRIRVCERLIPYERIQFIHRTFQEFCAAVYFQSLFGAERERFRQTLNEIMSVDKGSFQYLLCFCCGDNEACTLEILKVFQERCKDLSFDSESGQLALRCYFEGQCKILPPKEFVSSFVTDSIFLTGLDSDSSSSVAYFLKCMAEQTGGRDGDYLAKVKMLSTARCDLTRCIRGLAFSVSAMTNLRHATFCECLTGECVSCLAVSLRTLTKLVTLELSHNNLRCTAFSWCPQLKLLKTLKQLDLKSCSLDGQDVVHVAEAISDLPSLVTLNFSGNNLTGTAELWCKEVRWCKTLQRLQLSSCSLNGQDMGHIAELLSSLPNLVELNLFGNNLGGTARCWCSHMRNFKTLQRLQLSSCSLNGQDMVHVAESAGALPNLVALNLSENNLAGRAALLCRHVKDCKALQKLDLDGCKLTREDKRHIRKSLSDLKANGLVVKMHFLI</sequence>
<dbReference type="Gene3D" id="1.10.533.10">
    <property type="entry name" value="Death Domain, Fas"/>
    <property type="match status" value="1"/>
</dbReference>
<keyword evidence="1" id="KW-0547">Nucleotide-binding</keyword>
<accession>A0A8B7XZV5</accession>
<dbReference type="Pfam" id="PF05729">
    <property type="entry name" value="NACHT"/>
    <property type="match status" value="1"/>
</dbReference>
<keyword evidence="2" id="KW-0067">ATP-binding</keyword>
<dbReference type="SMART" id="SM00368">
    <property type="entry name" value="LRR_RI"/>
    <property type="match status" value="4"/>
</dbReference>
<dbReference type="Gene3D" id="3.80.10.10">
    <property type="entry name" value="Ribonuclease Inhibitor"/>
    <property type="match status" value="1"/>
</dbReference>
<evidence type="ECO:0000256" key="2">
    <source>
        <dbReference type="ARBA" id="ARBA00022840"/>
    </source>
</evidence>
<dbReference type="PANTHER" id="PTHR46312:SF2">
    <property type="entry name" value="NUCLEOTIDE-BINDING OLIGOMERIZATION DOMAIN-CONTAINING PROTEIN 2-LIKE"/>
    <property type="match status" value="1"/>
</dbReference>
<dbReference type="Pfam" id="PF00531">
    <property type="entry name" value="Death"/>
    <property type="match status" value="1"/>
</dbReference>
<dbReference type="Proteomes" id="UP000694845">
    <property type="component" value="Unplaced"/>
</dbReference>
<dbReference type="SUPFAM" id="SSF47986">
    <property type="entry name" value="DEATH domain"/>
    <property type="match status" value="1"/>
</dbReference>
<evidence type="ECO:0000259" key="4">
    <source>
        <dbReference type="PROSITE" id="PS50837"/>
    </source>
</evidence>
<gene>
    <name evidence="6" type="primary">LOC110976531</name>
</gene>
<dbReference type="SUPFAM" id="SSF52540">
    <property type="entry name" value="P-loop containing nucleoside triphosphate hydrolases"/>
    <property type="match status" value="1"/>
</dbReference>
<dbReference type="GO" id="GO:0005524">
    <property type="term" value="F:ATP binding"/>
    <property type="evidence" value="ECO:0007669"/>
    <property type="project" value="UniProtKB-KW"/>
</dbReference>
<feature type="domain" description="NACHT" evidence="4">
    <location>
        <begin position="230"/>
        <end position="356"/>
    </location>
</feature>
<dbReference type="RefSeq" id="XP_022085565.1">
    <property type="nucleotide sequence ID" value="XM_022229873.1"/>
</dbReference>
<feature type="domain" description="Death" evidence="3">
    <location>
        <begin position="65"/>
        <end position="150"/>
    </location>
</feature>
<dbReference type="SMART" id="SM00005">
    <property type="entry name" value="DEATH"/>
    <property type="match status" value="1"/>
</dbReference>
<dbReference type="InterPro" id="IPR032675">
    <property type="entry name" value="LRR_dom_sf"/>
</dbReference>